<name>A0AA43GXX1_9CYAN</name>
<proteinExistence type="predicted"/>
<dbReference type="InterPro" id="IPR018060">
    <property type="entry name" value="HTH_AraC"/>
</dbReference>
<feature type="domain" description="HTH araC/xylS-type" evidence="4">
    <location>
        <begin position="231"/>
        <end position="329"/>
    </location>
</feature>
<dbReference type="Proteomes" id="UP001159370">
    <property type="component" value="Unassembled WGS sequence"/>
</dbReference>
<keyword evidence="2" id="KW-0238">DNA-binding</keyword>
<dbReference type="Pfam" id="PF12833">
    <property type="entry name" value="HTH_18"/>
    <property type="match status" value="1"/>
</dbReference>
<dbReference type="PANTHER" id="PTHR47893">
    <property type="entry name" value="REGULATORY PROTEIN PCHR"/>
    <property type="match status" value="1"/>
</dbReference>
<dbReference type="RefSeq" id="WP_280700589.1">
    <property type="nucleotide sequence ID" value="NZ_JANQDL010000049.1"/>
</dbReference>
<sequence>MVNIISQADYKRTWKQVNQNTHYPEVSDPHDFINFCPQNLGKGFHRWIRLRAIELLIIDEEFYDDLYIESNHSGESEDNNIEFGFNLSDSYSQKKSGESFLDWVYTNDSSKIGDFIIFAKRRRLKVDIHIKSPDLLKSFILNNSNKLPRILTDLLEGNSQQDFFESNIITPEMYLPLEQIINCPFQGMIKYIYLEGKCLELIAIKLDQLAQNQKPTTKSAVLKKEDIERIHAAKVILIKNINNPPSLMELAHQVGLNDYKLKIGFHQVFGTTAFGYLHQQRMELSRQLLLERGMSIKEIARAVGYANQGCFAAAFRKRFGVNPKYYRLEKLAVNQP</sequence>
<protein>
    <submittedName>
        <fullName evidence="5">AraC family transcriptional regulator</fullName>
    </submittedName>
</protein>
<evidence type="ECO:0000259" key="4">
    <source>
        <dbReference type="PROSITE" id="PS01124"/>
    </source>
</evidence>
<keyword evidence="3" id="KW-0804">Transcription</keyword>
<dbReference type="SUPFAM" id="SSF46689">
    <property type="entry name" value="Homeodomain-like"/>
    <property type="match status" value="2"/>
</dbReference>
<organism evidence="5 6">
    <name type="scientific">Umezakia ovalisporum FSS-62</name>
    <dbReference type="NCBI Taxonomy" id="2971776"/>
    <lineage>
        <taxon>Bacteria</taxon>
        <taxon>Bacillati</taxon>
        <taxon>Cyanobacteriota</taxon>
        <taxon>Cyanophyceae</taxon>
        <taxon>Nostocales</taxon>
        <taxon>Nodulariaceae</taxon>
        <taxon>Umezakia</taxon>
    </lineage>
</organism>
<dbReference type="AlphaFoldDB" id="A0AA43GXX1"/>
<dbReference type="InterPro" id="IPR009057">
    <property type="entry name" value="Homeodomain-like_sf"/>
</dbReference>
<dbReference type="InterPro" id="IPR018062">
    <property type="entry name" value="HTH_AraC-typ_CS"/>
</dbReference>
<dbReference type="PRINTS" id="PR00032">
    <property type="entry name" value="HTHARAC"/>
</dbReference>
<dbReference type="InterPro" id="IPR020449">
    <property type="entry name" value="Tscrpt_reg_AraC-type_HTH"/>
</dbReference>
<keyword evidence="1" id="KW-0805">Transcription regulation</keyword>
<dbReference type="EMBL" id="JANQDL010000049">
    <property type="protein sequence ID" value="MDH6063571.1"/>
    <property type="molecule type" value="Genomic_DNA"/>
</dbReference>
<evidence type="ECO:0000256" key="3">
    <source>
        <dbReference type="ARBA" id="ARBA00023163"/>
    </source>
</evidence>
<evidence type="ECO:0000256" key="2">
    <source>
        <dbReference type="ARBA" id="ARBA00023125"/>
    </source>
</evidence>
<dbReference type="PANTHER" id="PTHR47893:SF1">
    <property type="entry name" value="REGULATORY PROTEIN PCHR"/>
    <property type="match status" value="1"/>
</dbReference>
<gene>
    <name evidence="5" type="ORF">NWP23_07260</name>
</gene>
<comment type="caution">
    <text evidence="5">The sequence shown here is derived from an EMBL/GenBank/DDBJ whole genome shotgun (WGS) entry which is preliminary data.</text>
</comment>
<dbReference type="GO" id="GO:0003700">
    <property type="term" value="F:DNA-binding transcription factor activity"/>
    <property type="evidence" value="ECO:0007669"/>
    <property type="project" value="InterPro"/>
</dbReference>
<accession>A0AA43GXX1</accession>
<dbReference type="InterPro" id="IPR053142">
    <property type="entry name" value="PchR_regulatory_protein"/>
</dbReference>
<evidence type="ECO:0000256" key="1">
    <source>
        <dbReference type="ARBA" id="ARBA00023015"/>
    </source>
</evidence>
<dbReference type="GO" id="GO:0043565">
    <property type="term" value="F:sequence-specific DNA binding"/>
    <property type="evidence" value="ECO:0007669"/>
    <property type="project" value="InterPro"/>
</dbReference>
<dbReference type="PROSITE" id="PS01124">
    <property type="entry name" value="HTH_ARAC_FAMILY_2"/>
    <property type="match status" value="1"/>
</dbReference>
<reference evidence="5 6" key="1">
    <citation type="journal article" date="2023" name="J. Phycol.">
        <title>Chrysosporum ovalisporum is synonymous with the true-branching cyanobacterium Umezakia natans (Nostocales/Aphanizomenonaceae).</title>
        <authorList>
            <person name="McGregor G.B."/>
            <person name="Sendall B.C."/>
            <person name="Niiyama Y."/>
            <person name="Tuji A."/>
            <person name="Willis A."/>
        </authorList>
    </citation>
    <scope>NUCLEOTIDE SEQUENCE [LARGE SCALE GENOMIC DNA]</scope>
    <source>
        <strain evidence="5 6">FSS-62</strain>
    </source>
</reference>
<dbReference type="PROSITE" id="PS00041">
    <property type="entry name" value="HTH_ARAC_FAMILY_1"/>
    <property type="match status" value="1"/>
</dbReference>
<dbReference type="SMART" id="SM00342">
    <property type="entry name" value="HTH_ARAC"/>
    <property type="match status" value="1"/>
</dbReference>
<evidence type="ECO:0000313" key="6">
    <source>
        <dbReference type="Proteomes" id="UP001159370"/>
    </source>
</evidence>
<dbReference type="Gene3D" id="1.10.10.60">
    <property type="entry name" value="Homeodomain-like"/>
    <property type="match status" value="2"/>
</dbReference>
<evidence type="ECO:0000313" key="5">
    <source>
        <dbReference type="EMBL" id="MDH6063571.1"/>
    </source>
</evidence>